<feature type="compositionally biased region" description="Polar residues" evidence="1">
    <location>
        <begin position="1169"/>
        <end position="1181"/>
    </location>
</feature>
<feature type="compositionally biased region" description="Basic and acidic residues" evidence="1">
    <location>
        <begin position="1564"/>
        <end position="1573"/>
    </location>
</feature>
<feature type="compositionally biased region" description="Polar residues" evidence="1">
    <location>
        <begin position="471"/>
        <end position="486"/>
    </location>
</feature>
<dbReference type="PANTHER" id="PTHR47471:SF1">
    <property type="entry name" value="PROTEIN ESSENTIAL FOR POTEXVIRUS ACCUMULATION 1"/>
    <property type="match status" value="1"/>
</dbReference>
<evidence type="ECO:0000313" key="3">
    <source>
        <dbReference type="EMBL" id="KAK9113135.1"/>
    </source>
</evidence>
<keyword evidence="4" id="KW-1185">Reference proteome</keyword>
<feature type="compositionally biased region" description="Basic and acidic residues" evidence="1">
    <location>
        <begin position="62"/>
        <end position="134"/>
    </location>
</feature>
<dbReference type="Proteomes" id="UP001419268">
    <property type="component" value="Unassembled WGS sequence"/>
</dbReference>
<sequence length="1857" mass="203403">MADLTNADSNPRLSVDTHHHFSKDVQGSLSPLPLSPQWLLPKPGENKHGIESHSSQYPGHANHSDFSKTSRNDEEFHDTEKRRDAFKSPLHDVESGRRERWRDEERETNSAMRKDRWREVDNELGDGRKMERWMDASGKPYGEARRNPSDRWNDSSSRESKDNNHDHRRESKWNTRWGPDDKESESWREKWQDSSKDGEAARGKTLVHHSTIGKEEKEGDQYRPWRSSALQNRGRGESLHHQSVTPNKQAPTFSYGRGRVENSPPTFSAGRGKVIPSGNYVNNVSSHSHSLVTSVGRDENARGEYSPLRYSRTKLLDIYRITDMGSCRKLLEEFVEVPPSLTQSHPLEPLALCAPSPEEQAVIKGIEKGDVVSSGTPSVCKEGSTVKGSEDLAPAGRNKLGSREDLPSSIDDYKEQNAEKHAHIYGSELKSELIQNPLMYHEKSNIEALRSNSTPNKRVDEVSTARGVGMQGSSIHPSTPWRSQSLAERMHAPSHERRDFPAEIRSRTSEVGRSNLPKDRDPSSESISSVASSYHTDEPKWHTGEGFPSGISRDSVIKRQLSEVLDRDRETRKSLSNTSPEELSLYYKDPQDQIQGPFSGSDLIGWFEAGYFGIDLQVRLASASPETPFSQLGDVMPHLRAKARPPPGFSAPKQGELAEAVVRQNVGIHGMPLPMPSEIDGTRADPRSRHESANEAENRFLESLMSSNINSSPLEKFAFSEGIQGHSLSKPAGIPMMGMESGNDLSYLLAQKATLERQKSLPNPHSYWTGRDAASMVAKNDVLPEATSLHSKLLSSMSEGPHPVPLSQNMDLTSILQGVVEKPSSSVNNGVPGWSNFPVQGGLDMRKDIVDGNHGQHFLSQAAYGVPQQRMQQQMQPPMANLSPHNMDHPSAVVSAEKLLASGLSQDPQMLSLLQQQYLLSQLQLHSQAPLPMQMSLLDKLLLLKQQQKQEQQQQLLLQQQQHLLSQVLSEHQSHQRFSEPYGHLQTGAMPTGNDSIDHPAFRPPHELLHTNSQMPVSNLQGGISAGYSTMSSQVSHDMEPRMNLEGAQLHLPHQMFLNPSYHRAADVTMEQINENQQNDLLMDQAKAGHTLSSALLGSSPESFVMQKNKGVPESSTAVTRQALEDSRTNEPIALNAAGVVRGSVQTESSGVSDFLPNLGTSTIELTTSEVPDSSKVSLSSGLDEMRVQKDQDRGEASLPKEERSVELREGKKGSDKKSKKQKNAKAHVYSEQTKGASGVHPLQQLKQVEVEGLNLTGSNADIVFDAGELHVEMPPLRTGDSKLRMSSADSVGSEVQMLPSSSSSTKVETIEVKDVSREADHSSLPNSLAPSGHRAWKPAPSVKAKSLLEIQQEEQKVAQMEVPASDEAPSVNFSNSSLPWAGVVTSSEAKRESHQGGASVHFASGKSDNLLNSKSKKSQLHDLLAEEVLAKSDEKTLVAPDSVSKVAPAPLVNTYMDSAIDEDEFIQAKDSKKNRKKSVKGKGVATKASNSIPSVDIASSPIEKGKSSRQVQQEKEVLPSLPSGPSLGDFVLWKGEQPASPLPSLAWSTESAKQSKPTSLRDIIQKEKEKRVAPVQHQAQNTTPQKVPATRGTRGSGSWSLSGSSPSKAASPIQINSVSTISKPKGDDDLFWGPIDQSKQETKQPDFPSLSNAAVGATGYKSTPSKGILGGLSSRQRSMGSKLVDYSLASSPAVQSSPKGRMDAATKHAEAMDFRAWCESETAKLTGSKDTSILEFCLKQSTSEAQTLLVENFGSFDPDHKFIDKVLNYKELLSADVLDIAFQARSDRKVTGLDVKGAKAENTSIGDIDQEMSVGLSDKSGGKKKGKKGKKVSPAVLGFNVVSTRIMMGEIQTIDE</sequence>
<feature type="region of interest" description="Disordered" evidence="1">
    <location>
        <begin position="1388"/>
        <end position="1415"/>
    </location>
</feature>
<feature type="compositionally biased region" description="Basic and acidic residues" evidence="1">
    <location>
        <begin position="1184"/>
        <end position="1217"/>
    </location>
</feature>
<organism evidence="3 4">
    <name type="scientific">Stephania cephalantha</name>
    <dbReference type="NCBI Taxonomy" id="152367"/>
    <lineage>
        <taxon>Eukaryota</taxon>
        <taxon>Viridiplantae</taxon>
        <taxon>Streptophyta</taxon>
        <taxon>Embryophyta</taxon>
        <taxon>Tracheophyta</taxon>
        <taxon>Spermatophyta</taxon>
        <taxon>Magnoliopsida</taxon>
        <taxon>Ranunculales</taxon>
        <taxon>Menispermaceae</taxon>
        <taxon>Menispermoideae</taxon>
        <taxon>Cissampelideae</taxon>
        <taxon>Stephania</taxon>
    </lineage>
</organism>
<feature type="compositionally biased region" description="Low complexity" evidence="1">
    <location>
        <begin position="1597"/>
        <end position="1608"/>
    </location>
</feature>
<proteinExistence type="predicted"/>
<feature type="compositionally biased region" description="Basic and acidic residues" evidence="1">
    <location>
        <begin position="488"/>
        <end position="523"/>
    </location>
</feature>
<feature type="compositionally biased region" description="Polar residues" evidence="1">
    <location>
        <begin position="1614"/>
        <end position="1623"/>
    </location>
</feature>
<feature type="compositionally biased region" description="Basic and acidic residues" evidence="1">
    <location>
        <begin position="142"/>
        <end position="202"/>
    </location>
</feature>
<dbReference type="SUPFAM" id="SSF55277">
    <property type="entry name" value="GYF domain"/>
    <property type="match status" value="1"/>
</dbReference>
<feature type="compositionally biased region" description="Polar residues" evidence="1">
    <location>
        <begin position="241"/>
        <end position="252"/>
    </location>
</feature>
<accession>A0AAP0ID83</accession>
<dbReference type="InterPro" id="IPR003169">
    <property type="entry name" value="GYF"/>
</dbReference>
<reference evidence="3 4" key="1">
    <citation type="submission" date="2024-01" db="EMBL/GenBank/DDBJ databases">
        <title>Genome assemblies of Stephania.</title>
        <authorList>
            <person name="Yang L."/>
        </authorList>
    </citation>
    <scope>NUCLEOTIDE SEQUENCE [LARGE SCALE GENOMIC DNA]</scope>
    <source>
        <strain evidence="3">JXDWG</strain>
        <tissue evidence="3">Leaf</tissue>
    </source>
</reference>
<feature type="region of interest" description="Disordered" evidence="1">
    <location>
        <begin position="1169"/>
        <end position="1237"/>
    </location>
</feature>
<feature type="region of interest" description="Disordered" evidence="1">
    <location>
        <begin position="566"/>
        <end position="586"/>
    </location>
</feature>
<name>A0AAP0ID83_9MAGN</name>
<evidence type="ECO:0000259" key="2">
    <source>
        <dbReference type="PROSITE" id="PS50829"/>
    </source>
</evidence>
<comment type="caution">
    <text evidence="3">The sequence shown here is derived from an EMBL/GenBank/DDBJ whole genome shotgun (WGS) entry which is preliminary data.</text>
</comment>
<feature type="region of interest" description="Disordered" evidence="1">
    <location>
        <begin position="1"/>
        <end position="274"/>
    </location>
</feature>
<dbReference type="Pfam" id="PF02213">
    <property type="entry name" value="GYF"/>
    <property type="match status" value="1"/>
</dbReference>
<feature type="region of interest" description="Disordered" evidence="1">
    <location>
        <begin position="466"/>
        <end position="553"/>
    </location>
</feature>
<feature type="region of interest" description="Disordered" evidence="1">
    <location>
        <begin position="373"/>
        <end position="408"/>
    </location>
</feature>
<feature type="region of interest" description="Disordered" evidence="1">
    <location>
        <begin position="669"/>
        <end position="695"/>
    </location>
</feature>
<dbReference type="Gene3D" id="3.30.1490.40">
    <property type="match status" value="1"/>
</dbReference>
<feature type="compositionally biased region" description="Low complexity" evidence="1">
    <location>
        <begin position="524"/>
        <end position="533"/>
    </location>
</feature>
<feature type="region of interest" description="Disordered" evidence="1">
    <location>
        <begin position="1466"/>
        <end position="1659"/>
    </location>
</feature>
<feature type="compositionally biased region" description="Polar residues" evidence="1">
    <location>
        <begin position="1"/>
        <end position="12"/>
    </location>
</feature>
<feature type="compositionally biased region" description="Polar residues" evidence="1">
    <location>
        <begin position="1547"/>
        <end position="1559"/>
    </location>
</feature>
<dbReference type="PROSITE" id="PS50829">
    <property type="entry name" value="GYF"/>
    <property type="match status" value="1"/>
</dbReference>
<dbReference type="CDD" id="cd00072">
    <property type="entry name" value="GYF"/>
    <property type="match status" value="1"/>
</dbReference>
<feature type="compositionally biased region" description="Low complexity" evidence="1">
    <location>
        <begin position="28"/>
        <end position="43"/>
    </location>
</feature>
<feature type="domain" description="GYF" evidence="2">
    <location>
        <begin position="582"/>
        <end position="633"/>
    </location>
</feature>
<dbReference type="PANTHER" id="PTHR47471">
    <property type="entry name" value="GYF DOMAIN-CONTAINING PROTEIN"/>
    <property type="match status" value="1"/>
</dbReference>
<evidence type="ECO:0000313" key="4">
    <source>
        <dbReference type="Proteomes" id="UP001419268"/>
    </source>
</evidence>
<dbReference type="SMART" id="SM00444">
    <property type="entry name" value="GYF"/>
    <property type="match status" value="1"/>
</dbReference>
<dbReference type="InterPro" id="IPR035445">
    <property type="entry name" value="GYF-like_dom_sf"/>
</dbReference>
<evidence type="ECO:0000256" key="1">
    <source>
        <dbReference type="SAM" id="MobiDB-lite"/>
    </source>
</evidence>
<feature type="compositionally biased region" description="Basic and acidic residues" evidence="1">
    <location>
        <begin position="212"/>
        <end position="223"/>
    </location>
</feature>
<gene>
    <name evidence="3" type="ORF">Scep_020654</name>
</gene>
<feature type="compositionally biased region" description="Basic and acidic residues" evidence="1">
    <location>
        <begin position="680"/>
        <end position="695"/>
    </location>
</feature>
<dbReference type="EMBL" id="JBBNAG010000008">
    <property type="protein sequence ID" value="KAK9113135.1"/>
    <property type="molecule type" value="Genomic_DNA"/>
</dbReference>
<protein>
    <recommendedName>
        <fullName evidence="2">GYF domain-containing protein</fullName>
    </recommendedName>
</protein>
<feature type="region of interest" description="Disordered" evidence="1">
    <location>
        <begin position="1315"/>
        <end position="1338"/>
    </location>
</feature>